<organism evidence="1 2">
    <name type="scientific">Russula earlei</name>
    <dbReference type="NCBI Taxonomy" id="71964"/>
    <lineage>
        <taxon>Eukaryota</taxon>
        <taxon>Fungi</taxon>
        <taxon>Dikarya</taxon>
        <taxon>Basidiomycota</taxon>
        <taxon>Agaricomycotina</taxon>
        <taxon>Agaricomycetes</taxon>
        <taxon>Russulales</taxon>
        <taxon>Russulaceae</taxon>
        <taxon>Russula</taxon>
    </lineage>
</organism>
<gene>
    <name evidence="1" type="ORF">F5148DRAFT_1177702</name>
</gene>
<dbReference type="Proteomes" id="UP001207468">
    <property type="component" value="Unassembled WGS sequence"/>
</dbReference>
<sequence length="328" mass="36684">MVAHHNSLSNPNPPWNQCIFIRGFRARRVLWTIRVIGLEGAPSPRFDNPREDEIQVERIPDAPKTRHPLIEVGDDIAEVRLPDHSLQPPQKKLPEDAISIIHPDDFWPIEDETENEGEAISSEDIPETIENGAALMPDDEPAVPDDAIAIFFARAELEGEPVPLVVNPALTEYLLKLEFGNPADHDYGLPNETITSTAVHPPMLSLILENHQGYPQLIIQASGGYPGAVVTVQDILRTIHEDVRKPLLRRELIKLKVDEQAVIDASFIERCKTEEDLNIGPRRFDLLGGRNRLHILPKHPHDNATLYSSSHSEEALDESSVAGPSRIR</sequence>
<proteinExistence type="predicted"/>
<name>A0ACC0UG30_9AGAM</name>
<protein>
    <submittedName>
        <fullName evidence="1">Uncharacterized protein</fullName>
    </submittedName>
</protein>
<accession>A0ACC0UG30</accession>
<dbReference type="EMBL" id="JAGFNK010000037">
    <property type="protein sequence ID" value="KAI9510678.1"/>
    <property type="molecule type" value="Genomic_DNA"/>
</dbReference>
<comment type="caution">
    <text evidence="1">The sequence shown here is derived from an EMBL/GenBank/DDBJ whole genome shotgun (WGS) entry which is preliminary data.</text>
</comment>
<evidence type="ECO:0000313" key="2">
    <source>
        <dbReference type="Proteomes" id="UP001207468"/>
    </source>
</evidence>
<reference evidence="1" key="1">
    <citation type="submission" date="2021-03" db="EMBL/GenBank/DDBJ databases">
        <title>Evolutionary priming and transition to the ectomycorrhizal habit in an iconic lineage of mushroom-forming fungi: is preadaptation a requirement?</title>
        <authorList>
            <consortium name="DOE Joint Genome Institute"/>
            <person name="Looney B.P."/>
            <person name="Miyauchi S."/>
            <person name="Morin E."/>
            <person name="Drula E."/>
            <person name="Courty P.E."/>
            <person name="Chicoki N."/>
            <person name="Fauchery L."/>
            <person name="Kohler A."/>
            <person name="Kuo A."/>
            <person name="LaButti K."/>
            <person name="Pangilinan J."/>
            <person name="Lipzen A."/>
            <person name="Riley R."/>
            <person name="Andreopoulos W."/>
            <person name="He G."/>
            <person name="Johnson J."/>
            <person name="Barry K.W."/>
            <person name="Grigoriev I.V."/>
            <person name="Nagy L."/>
            <person name="Hibbett D."/>
            <person name="Henrissat B."/>
            <person name="Matheny P.B."/>
            <person name="Labbe J."/>
            <person name="Martin A.F."/>
        </authorList>
    </citation>
    <scope>NUCLEOTIDE SEQUENCE</scope>
    <source>
        <strain evidence="1">BPL698</strain>
    </source>
</reference>
<keyword evidence="2" id="KW-1185">Reference proteome</keyword>
<evidence type="ECO:0000313" key="1">
    <source>
        <dbReference type="EMBL" id="KAI9510678.1"/>
    </source>
</evidence>